<dbReference type="InterPro" id="IPR052729">
    <property type="entry name" value="Acyl/Acetyltrans_Enzymes"/>
</dbReference>
<dbReference type="PANTHER" id="PTHR47237">
    <property type="entry name" value="SLL0310 PROTEIN"/>
    <property type="match status" value="1"/>
</dbReference>
<evidence type="ECO:0000313" key="3">
    <source>
        <dbReference type="Proteomes" id="UP000799439"/>
    </source>
</evidence>
<dbReference type="OrthoDB" id="5771378at2759"/>
<comment type="caution">
    <text evidence="2">The sequence shown here is derived from an EMBL/GenBank/DDBJ whole genome shotgun (WGS) entry which is preliminary data.</text>
</comment>
<dbReference type="SUPFAM" id="SSF55729">
    <property type="entry name" value="Acyl-CoA N-acyltransferases (Nat)"/>
    <property type="match status" value="1"/>
</dbReference>
<dbReference type="EMBL" id="ML996084">
    <property type="protein sequence ID" value="KAF2153752.1"/>
    <property type="molecule type" value="Genomic_DNA"/>
</dbReference>
<keyword evidence="3" id="KW-1185">Reference proteome</keyword>
<dbReference type="Gene3D" id="3.40.630.30">
    <property type="match status" value="1"/>
</dbReference>
<sequence length="351" mass="38707">MSLATTKHVTTTTTSAGKQCIVRSTTTADPVLKGIWWSNMTTLGWDRSWYDLESYLACTHSRGFMLPYESETGPPRGHVMGTVFDNQTGWVAMFIMASELRRSGFGRVIFQCAMDDFRTQQTKYAGLDGVLEQVPTYERRGFQTSPLGVVKHMSRGFAKPPLSPFSNPDGMIFKDAKLVEPAWIVAFEKTVTGFERGRLWTSEYFARPDVRGVVGLDTSRTGPESVVAFVVVRRCPSGARLGPLYARDADCSETTMAAGLRLATPEFVKACALPGTELGELSEEEIATKAKINAEIWTGNAGAEPLFEKFGWQNDNLQYARMWLDGKATPEQSEGGAAHRTMFSVYDAAIG</sequence>
<evidence type="ECO:0000259" key="1">
    <source>
        <dbReference type="Pfam" id="PF00583"/>
    </source>
</evidence>
<dbReference type="InterPro" id="IPR000182">
    <property type="entry name" value="GNAT_dom"/>
</dbReference>
<protein>
    <recommendedName>
        <fullName evidence="1">N-acetyltransferase domain-containing protein</fullName>
    </recommendedName>
</protein>
<proteinExistence type="predicted"/>
<dbReference type="InterPro" id="IPR016181">
    <property type="entry name" value="Acyl_CoA_acyltransferase"/>
</dbReference>
<dbReference type="Pfam" id="PF00583">
    <property type="entry name" value="Acetyltransf_1"/>
    <property type="match status" value="1"/>
</dbReference>
<dbReference type="Proteomes" id="UP000799439">
    <property type="component" value="Unassembled WGS sequence"/>
</dbReference>
<gene>
    <name evidence="2" type="ORF">K461DRAFT_276800</name>
</gene>
<accession>A0A9P4J5C4</accession>
<dbReference type="AlphaFoldDB" id="A0A9P4J5C4"/>
<dbReference type="GO" id="GO:0016747">
    <property type="term" value="F:acyltransferase activity, transferring groups other than amino-acyl groups"/>
    <property type="evidence" value="ECO:0007669"/>
    <property type="project" value="InterPro"/>
</dbReference>
<reference evidence="2" key="1">
    <citation type="journal article" date="2020" name="Stud. Mycol.">
        <title>101 Dothideomycetes genomes: a test case for predicting lifestyles and emergence of pathogens.</title>
        <authorList>
            <person name="Haridas S."/>
            <person name="Albert R."/>
            <person name="Binder M."/>
            <person name="Bloem J."/>
            <person name="Labutti K."/>
            <person name="Salamov A."/>
            <person name="Andreopoulos B."/>
            <person name="Baker S."/>
            <person name="Barry K."/>
            <person name="Bills G."/>
            <person name="Bluhm B."/>
            <person name="Cannon C."/>
            <person name="Castanera R."/>
            <person name="Culley D."/>
            <person name="Daum C."/>
            <person name="Ezra D."/>
            <person name="Gonzalez J."/>
            <person name="Henrissat B."/>
            <person name="Kuo A."/>
            <person name="Liang C."/>
            <person name="Lipzen A."/>
            <person name="Lutzoni F."/>
            <person name="Magnuson J."/>
            <person name="Mondo S."/>
            <person name="Nolan M."/>
            <person name="Ohm R."/>
            <person name="Pangilinan J."/>
            <person name="Park H.-J."/>
            <person name="Ramirez L."/>
            <person name="Alfaro M."/>
            <person name="Sun H."/>
            <person name="Tritt A."/>
            <person name="Yoshinaga Y."/>
            <person name="Zwiers L.-H."/>
            <person name="Turgeon B."/>
            <person name="Goodwin S."/>
            <person name="Spatafora J."/>
            <person name="Crous P."/>
            <person name="Grigoriev I."/>
        </authorList>
    </citation>
    <scope>NUCLEOTIDE SEQUENCE</scope>
    <source>
        <strain evidence="2">CBS 260.36</strain>
    </source>
</reference>
<feature type="domain" description="N-acetyltransferase" evidence="1">
    <location>
        <begin position="42"/>
        <end position="142"/>
    </location>
</feature>
<dbReference type="PANTHER" id="PTHR47237:SF1">
    <property type="entry name" value="SLL0310 PROTEIN"/>
    <property type="match status" value="1"/>
</dbReference>
<organism evidence="2 3">
    <name type="scientific">Myriangium duriaei CBS 260.36</name>
    <dbReference type="NCBI Taxonomy" id="1168546"/>
    <lineage>
        <taxon>Eukaryota</taxon>
        <taxon>Fungi</taxon>
        <taxon>Dikarya</taxon>
        <taxon>Ascomycota</taxon>
        <taxon>Pezizomycotina</taxon>
        <taxon>Dothideomycetes</taxon>
        <taxon>Dothideomycetidae</taxon>
        <taxon>Myriangiales</taxon>
        <taxon>Myriangiaceae</taxon>
        <taxon>Myriangium</taxon>
    </lineage>
</organism>
<name>A0A9P4J5C4_9PEZI</name>
<evidence type="ECO:0000313" key="2">
    <source>
        <dbReference type="EMBL" id="KAF2153752.1"/>
    </source>
</evidence>